<evidence type="ECO:0000313" key="4">
    <source>
        <dbReference type="Proteomes" id="UP000773469"/>
    </source>
</evidence>
<protein>
    <submittedName>
        <fullName evidence="3">Uncharacterized protein</fullName>
    </submittedName>
</protein>
<keyword evidence="1" id="KW-0175">Coiled coil</keyword>
<name>A0ABQ4P0E9_SHECO</name>
<evidence type="ECO:0000256" key="1">
    <source>
        <dbReference type="SAM" id="Coils"/>
    </source>
</evidence>
<organism evidence="3 4">
    <name type="scientific">Shewanella colwelliana</name>
    <name type="common">Alteromonas colwelliana</name>
    <dbReference type="NCBI Taxonomy" id="23"/>
    <lineage>
        <taxon>Bacteria</taxon>
        <taxon>Pseudomonadati</taxon>
        <taxon>Pseudomonadota</taxon>
        <taxon>Gammaproteobacteria</taxon>
        <taxon>Alteromonadales</taxon>
        <taxon>Shewanellaceae</taxon>
        <taxon>Shewanella</taxon>
    </lineage>
</organism>
<proteinExistence type="predicted"/>
<dbReference type="RefSeq" id="WP_220756899.1">
    <property type="nucleotide sequence ID" value="NZ_BPEU01000013.1"/>
</dbReference>
<keyword evidence="4" id="KW-1185">Reference proteome</keyword>
<reference evidence="3 4" key="1">
    <citation type="submission" date="2021-05" db="EMBL/GenBank/DDBJ databases">
        <title>Molecular characterization for Shewanella algae harboring chromosomal blaOXA-55-like strains isolated from clinical and environment sample.</title>
        <authorList>
            <person name="Ohama Y."/>
            <person name="Aoki K."/>
            <person name="Harada S."/>
            <person name="Moriya K."/>
            <person name="Ishii Y."/>
            <person name="Tateda K."/>
        </authorList>
    </citation>
    <scope>NUCLEOTIDE SEQUENCE [LARGE SCALE GENOMIC DNA]</scope>
    <source>
        <strain evidence="3 4">MBTL60-118</strain>
    </source>
</reference>
<feature type="chain" id="PRO_5046457163" evidence="2">
    <location>
        <begin position="20"/>
        <end position="448"/>
    </location>
</feature>
<comment type="caution">
    <text evidence="3">The sequence shown here is derived from an EMBL/GenBank/DDBJ whole genome shotgun (WGS) entry which is preliminary data.</text>
</comment>
<dbReference type="EMBL" id="BPEU01000013">
    <property type="protein sequence ID" value="GIU40959.1"/>
    <property type="molecule type" value="Genomic_DNA"/>
</dbReference>
<evidence type="ECO:0000313" key="3">
    <source>
        <dbReference type="EMBL" id="GIU40959.1"/>
    </source>
</evidence>
<feature type="coiled-coil region" evidence="1">
    <location>
        <begin position="127"/>
        <end position="161"/>
    </location>
</feature>
<sequence>MFRLLVSALLLFAGGYANAVADVADNVYRYDGLSVELEQSVSESDAEFEARAKRVLMLKAIAMTPKFVSLQTHFDSRREELVEIGNVLQGAEVEINKLSITTSKNSNGAFKEVMADLIVDVSAMREKVEGKHKQKALQKRIENLRNNNSEMVGLLKAVQSNHELSELSLQDVQGYLSMLGVKLKVDVVNGAEIRAQANAVKHGLTKDQVLQKEIELAYRTFVYPFIEHVNVDYEITAVTPIDTDLHRLTIKLKIDRQPKANPAWFPKSAAMMELCSKYFHHCESLYAGGEKKGVGEYLEPRYCNNNLFAFLPYSSGLPPRFVTHRFEPECHLTIPNKLDLTKVFYKGYLTGTVLSTEMDAPYLKAFETLSLDAYWLSMRFGKALVRLNLSDVTIENMSFFLFVPKTVARSDLDVSIEVHREVYRVSDASWRGLNGERKRHQPRGIVFY</sequence>
<accession>A0ABQ4P0E9</accession>
<feature type="signal peptide" evidence="2">
    <location>
        <begin position="1"/>
        <end position="19"/>
    </location>
</feature>
<dbReference type="Proteomes" id="UP000773469">
    <property type="component" value="Unassembled WGS sequence"/>
</dbReference>
<keyword evidence="2" id="KW-0732">Signal</keyword>
<evidence type="ECO:0000256" key="2">
    <source>
        <dbReference type="SAM" id="SignalP"/>
    </source>
</evidence>
<gene>
    <name evidence="3" type="ORF">TUM3794_20170</name>
</gene>